<evidence type="ECO:0000256" key="7">
    <source>
        <dbReference type="ARBA" id="ARBA00023136"/>
    </source>
</evidence>
<dbReference type="GeneID" id="107115517"/>
<feature type="transmembrane region" description="Helical" evidence="10">
    <location>
        <begin position="237"/>
        <end position="255"/>
    </location>
</feature>
<evidence type="ECO:0000313" key="13">
    <source>
        <dbReference type="RefSeq" id="XP_015272726.1"/>
    </source>
</evidence>
<keyword evidence="9" id="KW-0675">Receptor</keyword>
<dbReference type="Proteomes" id="UP000694871">
    <property type="component" value="Unplaced"/>
</dbReference>
<keyword evidence="4 9" id="KW-0812">Transmembrane</keyword>
<evidence type="ECO:0000256" key="2">
    <source>
        <dbReference type="ARBA" id="ARBA00022475"/>
    </source>
</evidence>
<dbReference type="PROSITE" id="PS00237">
    <property type="entry name" value="G_PROTEIN_RECEP_F1_1"/>
    <property type="match status" value="1"/>
</dbReference>
<feature type="domain" description="G-protein coupled receptors family 1 profile" evidence="11">
    <location>
        <begin position="41"/>
        <end position="290"/>
    </location>
</feature>
<evidence type="ECO:0000256" key="9">
    <source>
        <dbReference type="RuleBase" id="RU000688"/>
    </source>
</evidence>
<evidence type="ECO:0000256" key="8">
    <source>
        <dbReference type="ARBA" id="ARBA00023224"/>
    </source>
</evidence>
<feature type="transmembrane region" description="Helical" evidence="10">
    <location>
        <begin position="197"/>
        <end position="216"/>
    </location>
</feature>
<evidence type="ECO:0000313" key="12">
    <source>
        <dbReference type="Proteomes" id="UP000694871"/>
    </source>
</evidence>
<keyword evidence="2 10" id="KW-1003">Cell membrane</keyword>
<accession>A0ABM1KG89</accession>
<comment type="similarity">
    <text evidence="9">Belongs to the G-protein coupled receptor 1 family.</text>
</comment>
<proteinExistence type="inferred from homology"/>
<dbReference type="PROSITE" id="PS50262">
    <property type="entry name" value="G_PROTEIN_RECEP_F1_2"/>
    <property type="match status" value="1"/>
</dbReference>
<evidence type="ECO:0000256" key="4">
    <source>
        <dbReference type="ARBA" id="ARBA00022692"/>
    </source>
</evidence>
<comment type="subcellular location">
    <subcellularLocation>
        <location evidence="1 10">Cell membrane</location>
        <topology evidence="1 10">Multi-pass membrane protein</topology>
    </subcellularLocation>
</comment>
<dbReference type="PRINTS" id="PR00237">
    <property type="entry name" value="GPCRRHODOPSN"/>
</dbReference>
<dbReference type="RefSeq" id="XP_015272726.1">
    <property type="nucleotide sequence ID" value="XM_015417240.1"/>
</dbReference>
<feature type="transmembrane region" description="Helical" evidence="10">
    <location>
        <begin position="140"/>
        <end position="166"/>
    </location>
</feature>
<dbReference type="PANTHER" id="PTHR26453">
    <property type="entry name" value="OLFACTORY RECEPTOR"/>
    <property type="match status" value="1"/>
</dbReference>
<keyword evidence="6 10" id="KW-1133">Transmembrane helix</keyword>
<dbReference type="InterPro" id="IPR000276">
    <property type="entry name" value="GPCR_Rhodpsn"/>
</dbReference>
<dbReference type="CDD" id="cd15225">
    <property type="entry name" value="7tmA_OR10A-like"/>
    <property type="match status" value="1"/>
</dbReference>
<keyword evidence="8 9" id="KW-0807">Transducer</keyword>
<dbReference type="SUPFAM" id="SSF81321">
    <property type="entry name" value="Family A G protein-coupled receptor-like"/>
    <property type="match status" value="1"/>
</dbReference>
<evidence type="ECO:0000256" key="3">
    <source>
        <dbReference type="ARBA" id="ARBA00022606"/>
    </source>
</evidence>
<dbReference type="Pfam" id="PF13853">
    <property type="entry name" value="7tm_4"/>
    <property type="match status" value="1"/>
</dbReference>
<dbReference type="InterPro" id="IPR000725">
    <property type="entry name" value="Olfact_rcpt"/>
</dbReference>
<keyword evidence="3 10" id="KW-0716">Sensory transduction</keyword>
<name>A0ABM1KG89_GEKJA</name>
<gene>
    <name evidence="13" type="primary">LOC107115517</name>
</gene>
<dbReference type="Gene3D" id="1.20.1070.10">
    <property type="entry name" value="Rhodopsin 7-helix transmembrane proteins"/>
    <property type="match status" value="1"/>
</dbReference>
<organism evidence="12 13">
    <name type="scientific">Gekko japonicus</name>
    <name type="common">Schlegel's Japanese gecko</name>
    <dbReference type="NCBI Taxonomy" id="146911"/>
    <lineage>
        <taxon>Eukaryota</taxon>
        <taxon>Metazoa</taxon>
        <taxon>Chordata</taxon>
        <taxon>Craniata</taxon>
        <taxon>Vertebrata</taxon>
        <taxon>Euteleostomi</taxon>
        <taxon>Lepidosauria</taxon>
        <taxon>Squamata</taxon>
        <taxon>Bifurcata</taxon>
        <taxon>Gekkota</taxon>
        <taxon>Gekkonidae</taxon>
        <taxon>Gekkoninae</taxon>
        <taxon>Gekko</taxon>
    </lineage>
</organism>
<feature type="transmembrane region" description="Helical" evidence="10">
    <location>
        <begin position="60"/>
        <end position="81"/>
    </location>
</feature>
<feature type="transmembrane region" description="Helical" evidence="10">
    <location>
        <begin position="275"/>
        <end position="292"/>
    </location>
</feature>
<evidence type="ECO:0000256" key="10">
    <source>
        <dbReference type="RuleBase" id="RU363047"/>
    </source>
</evidence>
<feature type="transmembrane region" description="Helical" evidence="10">
    <location>
        <begin position="26"/>
        <end position="48"/>
    </location>
</feature>
<evidence type="ECO:0000256" key="1">
    <source>
        <dbReference type="ARBA" id="ARBA00004651"/>
    </source>
</evidence>
<evidence type="ECO:0000259" key="11">
    <source>
        <dbReference type="PROSITE" id="PS50262"/>
    </source>
</evidence>
<evidence type="ECO:0000256" key="6">
    <source>
        <dbReference type="ARBA" id="ARBA00022989"/>
    </source>
</evidence>
<dbReference type="PRINTS" id="PR00245">
    <property type="entry name" value="OLFACTORYR"/>
</dbReference>
<evidence type="ECO:0000256" key="5">
    <source>
        <dbReference type="ARBA" id="ARBA00022725"/>
    </source>
</evidence>
<keyword evidence="7 10" id="KW-0472">Membrane</keyword>
<dbReference type="InterPro" id="IPR017452">
    <property type="entry name" value="GPCR_Rhodpsn_7TM"/>
</dbReference>
<sequence>MAARNDTAVTEFILLGLTDHPQTKRLLFALCLAAYMLTLCGNLTILVLIQEDSRLHTPMYFFVSHLSLIDICYTTSSLPQMLTNLLSDHGTISFAGCVGQLYVNVSMGVAECFLLAVMAYDRYVAVCHPLHYAATMEPGLCSRLAGTCWVSGFLNAVVLTTVTFFLPYCGPNQINHFFCEAPAVLQLACADTESTEAVIYAAGVIILMIPFALILASYLRILASVLHTRSATSRRRAFSTCGSHLAVVSLYYGTISFMYMRPRSSHSPEHDKKVSVLYAVVTPMLNPMIYSLRNKEVKGAMLKVLGKTSTEGGRIWVLRKGFRTDAGQDGKLNHIYKKLQLNRAA</sequence>
<keyword evidence="12" id="KW-1185">Reference proteome</keyword>
<protein>
    <recommendedName>
        <fullName evidence="10">Olfactory receptor</fullName>
    </recommendedName>
</protein>
<feature type="transmembrane region" description="Helical" evidence="10">
    <location>
        <begin position="101"/>
        <end position="120"/>
    </location>
</feature>
<keyword evidence="5 10" id="KW-0552">Olfaction</keyword>
<reference evidence="13" key="1">
    <citation type="submission" date="2025-08" db="UniProtKB">
        <authorList>
            <consortium name="RefSeq"/>
        </authorList>
    </citation>
    <scope>IDENTIFICATION</scope>
</reference>
<keyword evidence="9" id="KW-0297">G-protein coupled receptor</keyword>